<dbReference type="SMART" id="SM00388">
    <property type="entry name" value="HisKA"/>
    <property type="match status" value="1"/>
</dbReference>
<dbReference type="EMBL" id="ADVG01000003">
    <property type="protein sequence ID" value="EFH83499.1"/>
    <property type="molecule type" value="Genomic_DNA"/>
</dbReference>
<organism evidence="15 16">
    <name type="scientific">Ktedonobacter racemifer DSM 44963</name>
    <dbReference type="NCBI Taxonomy" id="485913"/>
    <lineage>
        <taxon>Bacteria</taxon>
        <taxon>Bacillati</taxon>
        <taxon>Chloroflexota</taxon>
        <taxon>Ktedonobacteria</taxon>
        <taxon>Ktedonobacterales</taxon>
        <taxon>Ktedonobacteraceae</taxon>
        <taxon>Ktedonobacter</taxon>
    </lineage>
</organism>
<evidence type="ECO:0000256" key="8">
    <source>
        <dbReference type="ARBA" id="ARBA00022777"/>
    </source>
</evidence>
<dbReference type="GO" id="GO:0005524">
    <property type="term" value="F:ATP binding"/>
    <property type="evidence" value="ECO:0007669"/>
    <property type="project" value="UniProtKB-KW"/>
</dbReference>
<dbReference type="PROSITE" id="PS50112">
    <property type="entry name" value="PAS"/>
    <property type="match status" value="2"/>
</dbReference>
<evidence type="ECO:0000256" key="3">
    <source>
        <dbReference type="ARBA" id="ARBA00012438"/>
    </source>
</evidence>
<dbReference type="SUPFAM" id="SSF55874">
    <property type="entry name" value="ATPase domain of HSP90 chaperone/DNA topoisomerase II/histidine kinase"/>
    <property type="match status" value="1"/>
</dbReference>
<dbReference type="InterPro" id="IPR000700">
    <property type="entry name" value="PAS-assoc_C"/>
</dbReference>
<keyword evidence="16" id="KW-1185">Reference proteome</keyword>
<dbReference type="SMART" id="SM00091">
    <property type="entry name" value="PAS"/>
    <property type="match status" value="4"/>
</dbReference>
<dbReference type="InterPro" id="IPR013655">
    <property type="entry name" value="PAS_fold_3"/>
</dbReference>
<dbReference type="RefSeq" id="WP_007914246.1">
    <property type="nucleotide sequence ID" value="NZ_ADVG01000003.1"/>
</dbReference>
<evidence type="ECO:0000256" key="7">
    <source>
        <dbReference type="ARBA" id="ARBA00022741"/>
    </source>
</evidence>
<dbReference type="FunFam" id="3.30.450.20:FF:000099">
    <property type="entry name" value="Sensory box sensor histidine kinase"/>
    <property type="match status" value="1"/>
</dbReference>
<evidence type="ECO:0000256" key="6">
    <source>
        <dbReference type="ARBA" id="ARBA00022679"/>
    </source>
</evidence>
<dbReference type="GO" id="GO:0006355">
    <property type="term" value="P:regulation of DNA-templated transcription"/>
    <property type="evidence" value="ECO:0007669"/>
    <property type="project" value="InterPro"/>
</dbReference>
<proteinExistence type="predicted"/>
<dbReference type="InterPro" id="IPR003661">
    <property type="entry name" value="HisK_dim/P_dom"/>
</dbReference>
<dbReference type="FunFam" id="3.30.565.10:FF:000023">
    <property type="entry name" value="PAS domain-containing sensor histidine kinase"/>
    <property type="match status" value="1"/>
</dbReference>
<evidence type="ECO:0000256" key="4">
    <source>
        <dbReference type="ARBA" id="ARBA00022475"/>
    </source>
</evidence>
<dbReference type="PANTHER" id="PTHR43304">
    <property type="entry name" value="PHYTOCHROME-LIKE PROTEIN CPH1"/>
    <property type="match status" value="1"/>
</dbReference>
<dbReference type="Gene3D" id="1.10.287.130">
    <property type="match status" value="1"/>
</dbReference>
<dbReference type="GO" id="GO:0000155">
    <property type="term" value="F:phosphorelay sensor kinase activity"/>
    <property type="evidence" value="ECO:0007669"/>
    <property type="project" value="InterPro"/>
</dbReference>
<dbReference type="Pfam" id="PF02518">
    <property type="entry name" value="HATPase_c"/>
    <property type="match status" value="1"/>
</dbReference>
<gene>
    <name evidence="15" type="ORF">Krac_4467</name>
</gene>
<dbReference type="OrthoDB" id="9813151at2"/>
<keyword evidence="9" id="KW-0067">ATP-binding</keyword>
<dbReference type="Gene3D" id="3.30.450.20">
    <property type="entry name" value="PAS domain"/>
    <property type="match status" value="4"/>
</dbReference>
<name>D6TSU8_KTERA</name>
<feature type="domain" description="Histidine kinase" evidence="12">
    <location>
        <begin position="507"/>
        <end position="723"/>
    </location>
</feature>
<dbReference type="InterPro" id="IPR004358">
    <property type="entry name" value="Sig_transdc_His_kin-like_C"/>
</dbReference>
<keyword evidence="5" id="KW-0597">Phosphoprotein</keyword>
<evidence type="ECO:0000256" key="1">
    <source>
        <dbReference type="ARBA" id="ARBA00000085"/>
    </source>
</evidence>
<dbReference type="InterPro" id="IPR036097">
    <property type="entry name" value="HisK_dim/P_sf"/>
</dbReference>
<dbReference type="InterPro" id="IPR000014">
    <property type="entry name" value="PAS"/>
</dbReference>
<reference evidence="15 16" key="1">
    <citation type="journal article" date="2011" name="Stand. Genomic Sci.">
        <title>Non-contiguous finished genome sequence and contextual data of the filamentous soil bacterium Ktedonobacter racemifer type strain (SOSP1-21).</title>
        <authorList>
            <person name="Chang Y.J."/>
            <person name="Land M."/>
            <person name="Hauser L."/>
            <person name="Chertkov O."/>
            <person name="Del Rio T.G."/>
            <person name="Nolan M."/>
            <person name="Copeland A."/>
            <person name="Tice H."/>
            <person name="Cheng J.F."/>
            <person name="Lucas S."/>
            <person name="Han C."/>
            <person name="Goodwin L."/>
            <person name="Pitluck S."/>
            <person name="Ivanova N."/>
            <person name="Ovchinikova G."/>
            <person name="Pati A."/>
            <person name="Chen A."/>
            <person name="Palaniappan K."/>
            <person name="Mavromatis K."/>
            <person name="Liolios K."/>
            <person name="Brettin T."/>
            <person name="Fiebig A."/>
            <person name="Rohde M."/>
            <person name="Abt B."/>
            <person name="Goker M."/>
            <person name="Detter J.C."/>
            <person name="Woyke T."/>
            <person name="Bristow J."/>
            <person name="Eisen J.A."/>
            <person name="Markowitz V."/>
            <person name="Hugenholtz P."/>
            <person name="Kyrpides N.C."/>
            <person name="Klenk H.P."/>
            <person name="Lapidus A."/>
        </authorList>
    </citation>
    <scope>NUCLEOTIDE SEQUENCE [LARGE SCALE GENOMIC DNA]</scope>
    <source>
        <strain evidence="16">DSM 44963</strain>
    </source>
</reference>
<dbReference type="Gene3D" id="3.30.565.10">
    <property type="entry name" value="Histidine kinase-like ATPase, C-terminal domain"/>
    <property type="match status" value="1"/>
</dbReference>
<sequence>MLKTKQTRCVTPASSGTLLTLLETLPDAIFFIDDAATTVYANASAQTITGATREDLCGKPLWRGAPHLVSTSLYQAVQKTKQTRAPIEVEYVSPVTRTWLHVQLSPAVGGLLLHVHEQREPLPRWETFVPDEHLADDVLKNLYVGVGCLTPEGILLEINEVPLADAQIRREEVIGQPFAQTPWWSFYPASQQQLRAAITRASRGETVRFETLVHPREGMDLHLEATITPHEEVDHHVEYLVYVGTDITERKRAEGATYALMDALPHRVWIARSDGSVTYHNQRLIDYLVMPLDQIQGDGWMVGVHPDDRPQVQEAWQAAIQTRGPYEVEHRLRDGISGAYRWFLARGVPQRNAQGTILHWFGTCTDIEDQKRIEEALHQSQERASALMNSNIIGINVIEGEQIVDANDTFLRMTGYTREDLRAGRINWRHMTPPEYLARTQQAHQELATQQSMTPYEKEYVCQDGSRLPVLVGGGVFQHHPLQAITFVLDNSARKELEQRKDDLINMASHELGTPLTAVKMQTQLVRKRLEKQSHHEAATALSRVEGPIKLLERLIGELLDVSRIQAGRLEYVRERVDLGSLLRDVTDTMHHFHPSHTIVVRETVQTSLIGDRDRLGQAFTNLLSNAITYSPDAETVEIDLSASEDAVTVRVRDHGLGILQEQRDKIFERFYRAPDLSQRAIPGLGMGLYIVAEIVKGHEGNITVDSEIGKGSTFTVTLPKRRDA</sequence>
<dbReference type="PANTHER" id="PTHR43304:SF1">
    <property type="entry name" value="PAC DOMAIN-CONTAINING PROTEIN"/>
    <property type="match status" value="1"/>
</dbReference>
<dbReference type="SUPFAM" id="SSF47384">
    <property type="entry name" value="Homodimeric domain of signal transducing histidine kinase"/>
    <property type="match status" value="1"/>
</dbReference>
<comment type="catalytic activity">
    <reaction evidence="1">
        <text>ATP + protein L-histidine = ADP + protein N-phospho-L-histidine.</text>
        <dbReference type="EC" id="2.7.13.3"/>
    </reaction>
</comment>
<dbReference type="PRINTS" id="PR00344">
    <property type="entry name" value="BCTRLSENSOR"/>
</dbReference>
<evidence type="ECO:0000256" key="5">
    <source>
        <dbReference type="ARBA" id="ARBA00022553"/>
    </source>
</evidence>
<comment type="subcellular location">
    <subcellularLocation>
        <location evidence="2">Cell membrane</location>
    </subcellularLocation>
</comment>
<dbReference type="SMART" id="SM00387">
    <property type="entry name" value="HATPase_c"/>
    <property type="match status" value="1"/>
</dbReference>
<dbReference type="Pfam" id="PF00989">
    <property type="entry name" value="PAS"/>
    <property type="match status" value="1"/>
</dbReference>
<keyword evidence="8 15" id="KW-0418">Kinase</keyword>
<dbReference type="InterPro" id="IPR036890">
    <property type="entry name" value="HATPase_C_sf"/>
</dbReference>
<dbReference type="EC" id="2.7.13.3" evidence="3"/>
<dbReference type="SMART" id="SM00086">
    <property type="entry name" value="PAC"/>
    <property type="match status" value="3"/>
</dbReference>
<dbReference type="InterPro" id="IPR013767">
    <property type="entry name" value="PAS_fold"/>
</dbReference>
<comment type="caution">
    <text evidence="15">The sequence shown here is derived from an EMBL/GenBank/DDBJ whole genome shotgun (WGS) entry which is preliminary data.</text>
</comment>
<dbReference type="InterPro" id="IPR052162">
    <property type="entry name" value="Sensor_kinase/Photoreceptor"/>
</dbReference>
<keyword evidence="10" id="KW-0902">Two-component regulatory system</keyword>
<dbReference type="InterPro" id="IPR013656">
    <property type="entry name" value="PAS_4"/>
</dbReference>
<feature type="domain" description="PAS" evidence="13">
    <location>
        <begin position="14"/>
        <end position="59"/>
    </location>
</feature>
<keyword evidence="6" id="KW-0808">Transferase</keyword>
<dbReference type="FunCoup" id="D6TSU8">
    <property type="interactions" value="242"/>
</dbReference>
<dbReference type="InterPro" id="IPR001610">
    <property type="entry name" value="PAC"/>
</dbReference>
<dbReference type="eggNOG" id="COG5002">
    <property type="taxonomic scope" value="Bacteria"/>
</dbReference>
<evidence type="ECO:0000313" key="16">
    <source>
        <dbReference type="Proteomes" id="UP000004508"/>
    </source>
</evidence>
<feature type="domain" description="PAC" evidence="14">
    <location>
        <begin position="207"/>
        <end position="259"/>
    </location>
</feature>
<dbReference type="Pfam" id="PF08447">
    <property type="entry name" value="PAS_3"/>
    <property type="match status" value="2"/>
</dbReference>
<evidence type="ECO:0000256" key="11">
    <source>
        <dbReference type="ARBA" id="ARBA00023136"/>
    </source>
</evidence>
<evidence type="ECO:0000256" key="9">
    <source>
        <dbReference type="ARBA" id="ARBA00022840"/>
    </source>
</evidence>
<evidence type="ECO:0000259" key="12">
    <source>
        <dbReference type="PROSITE" id="PS50109"/>
    </source>
</evidence>
<dbReference type="Pfam" id="PF00512">
    <property type="entry name" value="HisKA"/>
    <property type="match status" value="1"/>
</dbReference>
<feature type="domain" description="PAS" evidence="13">
    <location>
        <begin position="253"/>
        <end position="323"/>
    </location>
</feature>
<dbReference type="CDD" id="cd00082">
    <property type="entry name" value="HisKA"/>
    <property type="match status" value="1"/>
</dbReference>
<dbReference type="InterPro" id="IPR035965">
    <property type="entry name" value="PAS-like_dom_sf"/>
</dbReference>
<dbReference type="SUPFAM" id="SSF55785">
    <property type="entry name" value="PYP-like sensor domain (PAS domain)"/>
    <property type="match status" value="4"/>
</dbReference>
<dbReference type="InParanoid" id="D6TSU8"/>
<dbReference type="AlphaFoldDB" id="D6TSU8"/>
<evidence type="ECO:0000256" key="10">
    <source>
        <dbReference type="ARBA" id="ARBA00023012"/>
    </source>
</evidence>
<evidence type="ECO:0000256" key="2">
    <source>
        <dbReference type="ARBA" id="ARBA00004236"/>
    </source>
</evidence>
<feature type="domain" description="PAC" evidence="14">
    <location>
        <begin position="326"/>
        <end position="379"/>
    </location>
</feature>
<dbReference type="InterPro" id="IPR003594">
    <property type="entry name" value="HATPase_dom"/>
</dbReference>
<evidence type="ECO:0000313" key="15">
    <source>
        <dbReference type="EMBL" id="EFH83499.1"/>
    </source>
</evidence>
<dbReference type="InterPro" id="IPR005467">
    <property type="entry name" value="His_kinase_dom"/>
</dbReference>
<evidence type="ECO:0000259" key="14">
    <source>
        <dbReference type="PROSITE" id="PS50113"/>
    </source>
</evidence>
<dbReference type="PROSITE" id="PS50109">
    <property type="entry name" value="HIS_KIN"/>
    <property type="match status" value="1"/>
</dbReference>
<dbReference type="NCBIfam" id="TIGR00229">
    <property type="entry name" value="sensory_box"/>
    <property type="match status" value="4"/>
</dbReference>
<protein>
    <recommendedName>
        <fullName evidence="3">histidine kinase</fullName>
        <ecNumber evidence="3">2.7.13.3</ecNumber>
    </recommendedName>
</protein>
<dbReference type="GO" id="GO:0005886">
    <property type="term" value="C:plasma membrane"/>
    <property type="evidence" value="ECO:0007669"/>
    <property type="project" value="UniProtKB-SubCell"/>
</dbReference>
<dbReference type="Proteomes" id="UP000004508">
    <property type="component" value="Unassembled WGS sequence"/>
</dbReference>
<keyword evidence="4" id="KW-1003">Cell membrane</keyword>
<evidence type="ECO:0000259" key="13">
    <source>
        <dbReference type="PROSITE" id="PS50112"/>
    </source>
</evidence>
<dbReference type="STRING" id="485913.Krac_4467"/>
<keyword evidence="7" id="KW-0547">Nucleotide-binding</keyword>
<dbReference type="Pfam" id="PF08448">
    <property type="entry name" value="PAS_4"/>
    <property type="match status" value="1"/>
</dbReference>
<dbReference type="CDD" id="cd00130">
    <property type="entry name" value="PAS"/>
    <property type="match status" value="4"/>
</dbReference>
<dbReference type="PROSITE" id="PS50113">
    <property type="entry name" value="PAC"/>
    <property type="match status" value="2"/>
</dbReference>
<dbReference type="CDD" id="cd00075">
    <property type="entry name" value="HATPase"/>
    <property type="match status" value="1"/>
</dbReference>
<keyword evidence="11" id="KW-0472">Membrane</keyword>
<dbReference type="eggNOG" id="COG2205">
    <property type="taxonomic scope" value="Bacteria"/>
</dbReference>
<accession>D6TSU8</accession>